<dbReference type="EMBL" id="LNIX01000021">
    <property type="protein sequence ID" value="OXA43740.1"/>
    <property type="molecule type" value="Genomic_DNA"/>
</dbReference>
<evidence type="ECO:0000313" key="1">
    <source>
        <dbReference type="EMBL" id="OXA43740.1"/>
    </source>
</evidence>
<protein>
    <submittedName>
        <fullName evidence="1">Uncharacterized protein</fullName>
    </submittedName>
</protein>
<organism evidence="1 2">
    <name type="scientific">Folsomia candida</name>
    <name type="common">Springtail</name>
    <dbReference type="NCBI Taxonomy" id="158441"/>
    <lineage>
        <taxon>Eukaryota</taxon>
        <taxon>Metazoa</taxon>
        <taxon>Ecdysozoa</taxon>
        <taxon>Arthropoda</taxon>
        <taxon>Hexapoda</taxon>
        <taxon>Collembola</taxon>
        <taxon>Entomobryomorpha</taxon>
        <taxon>Isotomoidea</taxon>
        <taxon>Isotomidae</taxon>
        <taxon>Proisotominae</taxon>
        <taxon>Folsomia</taxon>
    </lineage>
</organism>
<reference evidence="1 2" key="1">
    <citation type="submission" date="2015-12" db="EMBL/GenBank/DDBJ databases">
        <title>The genome of Folsomia candida.</title>
        <authorList>
            <person name="Faddeeva A."/>
            <person name="Derks M.F."/>
            <person name="Anvar Y."/>
            <person name="Smit S."/>
            <person name="Van Straalen N."/>
            <person name="Roelofs D."/>
        </authorList>
    </citation>
    <scope>NUCLEOTIDE SEQUENCE [LARGE SCALE GENOMIC DNA]</scope>
    <source>
        <strain evidence="1 2">VU population</strain>
        <tissue evidence="1">Whole body</tissue>
    </source>
</reference>
<dbReference type="Proteomes" id="UP000198287">
    <property type="component" value="Unassembled WGS sequence"/>
</dbReference>
<proteinExistence type="predicted"/>
<name>A0A226DF28_FOLCA</name>
<dbReference type="AlphaFoldDB" id="A0A226DF28"/>
<sequence>MSAFMCEKAESTMKFGIQSCNCGHIVELGEIEMEITSETDESEEESVYNDVIEDILVELEHQFAVGLQELEDDVFFPAPPTDMKNEIPKNVPLRDATAEWSTVNLGPNTATTWGLESGKIPNSVSAMTGDEENHLQDSSSSYFGRQKDNLGCGTPNRVRNPEQDEDPGFFAYVAQVVRALWGCWFTAGRRA</sequence>
<comment type="caution">
    <text evidence="1">The sequence shown here is derived from an EMBL/GenBank/DDBJ whole genome shotgun (WGS) entry which is preliminary data.</text>
</comment>
<gene>
    <name evidence="1" type="ORF">Fcan01_21618</name>
</gene>
<accession>A0A226DF28</accession>
<keyword evidence="2" id="KW-1185">Reference proteome</keyword>
<evidence type="ECO:0000313" key="2">
    <source>
        <dbReference type="Proteomes" id="UP000198287"/>
    </source>
</evidence>